<evidence type="ECO:0000259" key="2">
    <source>
        <dbReference type="SMART" id="SM01235"/>
    </source>
</evidence>
<evidence type="ECO:0000313" key="3">
    <source>
        <dbReference type="EMBL" id="WDA58939.1"/>
    </source>
</evidence>
<evidence type="ECO:0000313" key="4">
    <source>
        <dbReference type="Proteomes" id="UP001217044"/>
    </source>
</evidence>
<dbReference type="RefSeq" id="WP_273989200.1">
    <property type="nucleotide sequence ID" value="NZ_BAABQT010000001.1"/>
</dbReference>
<dbReference type="EMBL" id="CP115165">
    <property type="protein sequence ID" value="WDA58939.1"/>
    <property type="molecule type" value="Genomic_DNA"/>
</dbReference>
<dbReference type="Proteomes" id="UP001217044">
    <property type="component" value="Chromosome"/>
</dbReference>
<proteinExistence type="predicted"/>
<reference evidence="3 4" key="1">
    <citation type="submission" date="2022-12" db="EMBL/GenBank/DDBJ databases">
        <title>Genome Sequence of Deinococcus aquaticus Type Strain PB314.</title>
        <authorList>
            <person name="Albert C."/>
            <person name="Hill J."/>
            <person name="Boren L."/>
            <person name="Scholz-Ng S."/>
            <person name="Fatema N."/>
            <person name="Grosso R."/>
            <person name="Soboslay E."/>
            <person name="Tuohy J."/>
        </authorList>
    </citation>
    <scope>NUCLEOTIDE SEQUENCE [LARGE SCALE GENOMIC DNA]</scope>
    <source>
        <strain evidence="3 4">PB-314</strain>
    </source>
</reference>
<feature type="domain" description="Haem-binding" evidence="2">
    <location>
        <begin position="19"/>
        <end position="145"/>
    </location>
</feature>
<feature type="region of interest" description="Disordered" evidence="1">
    <location>
        <begin position="95"/>
        <end position="164"/>
    </location>
</feature>
<sequence length="164" mass="18227">MRLNPARRSLLPRLLLGLLALFVLIQLVPYGRAHSNPPVQATPRWDSPQTEALFTRACADCHSHATVWPWYSNVAPVSWLVQRHVDEGRSRFDINVTGFGEDAGRAGQEVEEGSMPEPTYPPLHPNARLTDTERQQLASGLNATFGREQEGEQEGSQDGDGETR</sequence>
<feature type="compositionally biased region" description="Acidic residues" evidence="1">
    <location>
        <begin position="151"/>
        <end position="164"/>
    </location>
</feature>
<gene>
    <name evidence="3" type="ORF">M8445_01610</name>
</gene>
<dbReference type="InterPro" id="IPR025992">
    <property type="entry name" value="Haem-bd"/>
</dbReference>
<evidence type="ECO:0000256" key="1">
    <source>
        <dbReference type="SAM" id="MobiDB-lite"/>
    </source>
</evidence>
<dbReference type="SMART" id="SM01235">
    <property type="entry name" value="Haem_bd"/>
    <property type="match status" value="1"/>
</dbReference>
<accession>A0ABY7V189</accession>
<dbReference type="SUPFAM" id="SSF46626">
    <property type="entry name" value="Cytochrome c"/>
    <property type="match status" value="1"/>
</dbReference>
<keyword evidence="4" id="KW-1185">Reference proteome</keyword>
<organism evidence="3 4">
    <name type="scientific">Deinococcus aquaticus</name>
    <dbReference type="NCBI Taxonomy" id="328692"/>
    <lineage>
        <taxon>Bacteria</taxon>
        <taxon>Thermotogati</taxon>
        <taxon>Deinococcota</taxon>
        <taxon>Deinococci</taxon>
        <taxon>Deinococcales</taxon>
        <taxon>Deinococcaceae</taxon>
        <taxon>Deinococcus</taxon>
    </lineage>
</organism>
<protein>
    <submittedName>
        <fullName evidence="3">Heme-binding domain-containing protein</fullName>
    </submittedName>
</protein>
<name>A0ABY7V189_9DEIO</name>
<dbReference type="Pfam" id="PF14376">
    <property type="entry name" value="Haem_bd"/>
    <property type="match status" value="1"/>
</dbReference>
<dbReference type="InterPro" id="IPR036909">
    <property type="entry name" value="Cyt_c-like_dom_sf"/>
</dbReference>